<feature type="transmembrane region" description="Helical" evidence="2">
    <location>
        <begin position="210"/>
        <end position="232"/>
    </location>
</feature>
<feature type="transmembrane region" description="Helical" evidence="2">
    <location>
        <begin position="97"/>
        <end position="116"/>
    </location>
</feature>
<feature type="domain" description="Acyltransferase 3" evidence="3">
    <location>
        <begin position="28"/>
        <end position="344"/>
    </location>
</feature>
<keyword evidence="2" id="KW-1133">Transmembrane helix</keyword>
<reference evidence="4 5" key="1">
    <citation type="submission" date="2018-08" db="EMBL/GenBank/DDBJ databases">
        <title>Genomic Encyclopedia of Archaeal and Bacterial Type Strains, Phase II (KMG-II): from individual species to whole genera.</title>
        <authorList>
            <person name="Goeker M."/>
        </authorList>
    </citation>
    <scope>NUCLEOTIDE SEQUENCE [LARGE SCALE GENOMIC DNA]</scope>
    <source>
        <strain evidence="4 5">DSM 2261</strain>
    </source>
</reference>
<sequence length="398" mass="43626">MLLNVESQRNGNSMSNAHNAFLNARFFSGLDGLRCLSIVAVVAYHVAGSHQGLVGRGYLGVSLFFAISGFLITTLLLRERDKAGHISLRGFFARRSLRIFPLYYAVLGLYAALVFVSEKDAVVRGDFFANLPAFLTYTSNWFVPPAADKRVIFYFAWSLATEEQFYLLWPLVMALSRRTWTPVLFMGGLLAVSMVAPWAVSAGLLDASHLGVRVLTSVSASICMGCLAAHLTHSPKGFAWVARVLGQAWSVPLMAVLLAGVVVWHEAPNWLISLVMTALVVATCIREQHALAPVLGHAWVRYVGTVSYGVYLLHMLALNVVRKALPGQGVAVYFMLTLAVSVVAATLSHRYFESWFIKLKGRFDWREGSPRAPEPRRVRAPQPASNETGSLVGVGVEA</sequence>
<feature type="transmembrane region" description="Helical" evidence="2">
    <location>
        <begin position="270"/>
        <end position="287"/>
    </location>
</feature>
<feature type="transmembrane region" description="Helical" evidence="2">
    <location>
        <begin position="21"/>
        <end position="46"/>
    </location>
</feature>
<feature type="transmembrane region" description="Helical" evidence="2">
    <location>
        <begin position="151"/>
        <end position="171"/>
    </location>
</feature>
<feature type="transmembrane region" description="Helical" evidence="2">
    <location>
        <begin position="299"/>
        <end position="318"/>
    </location>
</feature>
<dbReference type="InterPro" id="IPR002656">
    <property type="entry name" value="Acyl_transf_3_dom"/>
</dbReference>
<feature type="transmembrane region" description="Helical" evidence="2">
    <location>
        <begin position="183"/>
        <end position="204"/>
    </location>
</feature>
<comment type="caution">
    <text evidence="4">The sequence shown here is derived from an EMBL/GenBank/DDBJ whole genome shotgun (WGS) entry which is preliminary data.</text>
</comment>
<dbReference type="Proteomes" id="UP000256345">
    <property type="component" value="Unassembled WGS sequence"/>
</dbReference>
<feature type="compositionally biased region" description="Basic and acidic residues" evidence="1">
    <location>
        <begin position="367"/>
        <end position="377"/>
    </location>
</feature>
<keyword evidence="2" id="KW-0812">Transmembrane</keyword>
<feature type="transmembrane region" description="Helical" evidence="2">
    <location>
        <begin position="58"/>
        <end position="77"/>
    </location>
</feature>
<dbReference type="Pfam" id="PF01757">
    <property type="entry name" value="Acyl_transf_3"/>
    <property type="match status" value="1"/>
</dbReference>
<dbReference type="EMBL" id="QUMU01000007">
    <property type="protein sequence ID" value="REG29402.1"/>
    <property type="molecule type" value="Genomic_DNA"/>
</dbReference>
<organism evidence="4 5">
    <name type="scientific">Archangium gephyra</name>
    <dbReference type="NCBI Taxonomy" id="48"/>
    <lineage>
        <taxon>Bacteria</taxon>
        <taxon>Pseudomonadati</taxon>
        <taxon>Myxococcota</taxon>
        <taxon>Myxococcia</taxon>
        <taxon>Myxococcales</taxon>
        <taxon>Cystobacterineae</taxon>
        <taxon>Archangiaceae</taxon>
        <taxon>Archangium</taxon>
    </lineage>
</organism>
<accession>A0ABX9JY61</accession>
<evidence type="ECO:0000313" key="4">
    <source>
        <dbReference type="EMBL" id="REG29402.1"/>
    </source>
</evidence>
<evidence type="ECO:0000259" key="3">
    <source>
        <dbReference type="Pfam" id="PF01757"/>
    </source>
</evidence>
<evidence type="ECO:0000256" key="2">
    <source>
        <dbReference type="SAM" id="Phobius"/>
    </source>
</evidence>
<feature type="transmembrane region" description="Helical" evidence="2">
    <location>
        <begin position="330"/>
        <end position="352"/>
    </location>
</feature>
<protein>
    <submittedName>
        <fullName evidence="4">Peptidoglycan/LPS O-acetylase OafA/YrhL</fullName>
    </submittedName>
</protein>
<dbReference type="PANTHER" id="PTHR23028">
    <property type="entry name" value="ACETYLTRANSFERASE"/>
    <property type="match status" value="1"/>
</dbReference>
<evidence type="ECO:0000313" key="5">
    <source>
        <dbReference type="Proteomes" id="UP000256345"/>
    </source>
</evidence>
<proteinExistence type="predicted"/>
<feature type="region of interest" description="Disordered" evidence="1">
    <location>
        <begin position="367"/>
        <end position="398"/>
    </location>
</feature>
<gene>
    <name evidence="4" type="ORF">ATI61_10798</name>
</gene>
<name>A0ABX9JY61_9BACT</name>
<keyword evidence="2" id="KW-0472">Membrane</keyword>
<dbReference type="InterPro" id="IPR050879">
    <property type="entry name" value="Acyltransferase_3"/>
</dbReference>
<dbReference type="PANTHER" id="PTHR23028:SF53">
    <property type="entry name" value="ACYL_TRANSF_3 DOMAIN-CONTAINING PROTEIN"/>
    <property type="match status" value="1"/>
</dbReference>
<evidence type="ECO:0000256" key="1">
    <source>
        <dbReference type="SAM" id="MobiDB-lite"/>
    </source>
</evidence>
<keyword evidence="5" id="KW-1185">Reference proteome</keyword>